<organism evidence="1 2">
    <name type="scientific">Helicostylum pulchrum</name>
    <dbReference type="NCBI Taxonomy" id="562976"/>
    <lineage>
        <taxon>Eukaryota</taxon>
        <taxon>Fungi</taxon>
        <taxon>Fungi incertae sedis</taxon>
        <taxon>Mucoromycota</taxon>
        <taxon>Mucoromycotina</taxon>
        <taxon>Mucoromycetes</taxon>
        <taxon>Mucorales</taxon>
        <taxon>Mucorineae</taxon>
        <taxon>Mucoraceae</taxon>
        <taxon>Helicostylum</taxon>
    </lineage>
</organism>
<evidence type="ECO:0000313" key="1">
    <source>
        <dbReference type="EMBL" id="GAA5803688.1"/>
    </source>
</evidence>
<gene>
    <name evidence="1" type="ORF">HPULCUR_009171</name>
</gene>
<reference evidence="1 2" key="1">
    <citation type="submission" date="2024-04" db="EMBL/GenBank/DDBJ databases">
        <title>genome sequences of Mucor flavus KT1a and Helicostylum pulchrum KT1b strains isolation_sourced from the surface of a dry-aged beef.</title>
        <authorList>
            <person name="Toyotome T."/>
            <person name="Hosono M."/>
            <person name="Torimaru M."/>
            <person name="Fukuda K."/>
            <person name="Mikami N."/>
        </authorList>
    </citation>
    <scope>NUCLEOTIDE SEQUENCE [LARGE SCALE GENOMIC DNA]</scope>
    <source>
        <strain evidence="1 2">KT1b</strain>
    </source>
</reference>
<evidence type="ECO:0000313" key="2">
    <source>
        <dbReference type="Proteomes" id="UP001476247"/>
    </source>
</evidence>
<sequence>MTETYSGQTELRHYLESNNKTSFKKFLQHFKYDFVTLYDEETNHREFLDLWSDRYITMYHQVKGGDLLTADVS</sequence>
<dbReference type="Proteomes" id="UP001476247">
    <property type="component" value="Unassembled WGS sequence"/>
</dbReference>
<keyword evidence="2" id="KW-1185">Reference proteome</keyword>
<accession>A0ABP9Y9X5</accession>
<proteinExistence type="predicted"/>
<name>A0ABP9Y9X5_9FUNG</name>
<comment type="caution">
    <text evidence="1">The sequence shown here is derived from an EMBL/GenBank/DDBJ whole genome shotgun (WGS) entry which is preliminary data.</text>
</comment>
<protein>
    <submittedName>
        <fullName evidence="1">Uncharacterized protein</fullName>
    </submittedName>
</protein>
<dbReference type="EMBL" id="BAABUJ010000029">
    <property type="protein sequence ID" value="GAA5803688.1"/>
    <property type="molecule type" value="Genomic_DNA"/>
</dbReference>